<proteinExistence type="predicted"/>
<reference evidence="2" key="1">
    <citation type="submission" date="2020-05" db="EMBL/GenBank/DDBJ databases">
        <authorList>
            <person name="Chiriac C."/>
            <person name="Salcher M."/>
            <person name="Ghai R."/>
            <person name="Kavagutti S V."/>
        </authorList>
    </citation>
    <scope>NUCLEOTIDE SEQUENCE</scope>
</reference>
<evidence type="ECO:0000256" key="1">
    <source>
        <dbReference type="SAM" id="MobiDB-lite"/>
    </source>
</evidence>
<evidence type="ECO:0000313" key="2">
    <source>
        <dbReference type="EMBL" id="CAB4322495.1"/>
    </source>
</evidence>
<gene>
    <name evidence="2" type="ORF">UFOPK1392_00230</name>
</gene>
<feature type="compositionally biased region" description="Basic and acidic residues" evidence="1">
    <location>
        <begin position="79"/>
        <end position="130"/>
    </location>
</feature>
<dbReference type="EMBL" id="CAEMXZ010000006">
    <property type="protein sequence ID" value="CAB4322495.1"/>
    <property type="molecule type" value="Genomic_DNA"/>
</dbReference>
<feature type="compositionally biased region" description="Basic and acidic residues" evidence="1">
    <location>
        <begin position="15"/>
        <end position="40"/>
    </location>
</feature>
<protein>
    <submittedName>
        <fullName evidence="2">Unannotated protein</fullName>
    </submittedName>
</protein>
<name>A0A6J5YAP5_9ZZZZ</name>
<feature type="region of interest" description="Disordered" evidence="1">
    <location>
        <begin position="1"/>
        <end position="130"/>
    </location>
</feature>
<organism evidence="2">
    <name type="scientific">freshwater metagenome</name>
    <dbReference type="NCBI Taxonomy" id="449393"/>
    <lineage>
        <taxon>unclassified sequences</taxon>
        <taxon>metagenomes</taxon>
        <taxon>ecological metagenomes</taxon>
    </lineage>
</organism>
<feature type="compositionally biased region" description="Polar residues" evidence="1">
    <location>
        <begin position="42"/>
        <end position="53"/>
    </location>
</feature>
<sequence>MRDRRALMGAVGRTGEQEPPVRHLEERRENIDGDRSRHPCENQPNHGDQCQQQRRGRPQASEPPSEERPEVDGSIPGDLAKHPSGYDKTREGKEDREANKSTRKELRPQMEDQNGDEREPSKPIKSLESR</sequence>
<dbReference type="AlphaFoldDB" id="A0A6J5YAP5"/>
<accession>A0A6J5YAP5</accession>